<evidence type="ECO:0000256" key="10">
    <source>
        <dbReference type="ARBA" id="ARBA00048743"/>
    </source>
</evidence>
<dbReference type="PANTHER" id="PTHR10344">
    <property type="entry name" value="THYMIDYLATE KINASE"/>
    <property type="match status" value="1"/>
</dbReference>
<dbReference type="Proteomes" id="UP000019092">
    <property type="component" value="Chromosome"/>
</dbReference>
<dbReference type="PANTHER" id="PTHR10344:SF4">
    <property type="entry name" value="UMP-CMP KINASE 2, MITOCHONDRIAL"/>
    <property type="match status" value="1"/>
</dbReference>
<proteinExistence type="inferred from homology"/>
<sequence length="218" mass="24069">MKSKFIVIEGLEGAGKSNAQRVVCETLRSHGIEFITTREPGGTPIAETLRTLWKEGVNGEMTTDKAEVLMMYAARTQLVETIIQPALSSGKWVVGDRHDLSSQAYQGGGRGLTELVDTIGRAILGDFEPDLTLYLDLDPAIGLERAKGRGALDRIEQQHIDFFHRSRERYLALTQNNPKAVIINAEQPIEKVSSDIKQAVENFLKSAKTQGESDEKMA</sequence>
<evidence type="ECO:0000256" key="11">
    <source>
        <dbReference type="HAMAP-Rule" id="MF_00165"/>
    </source>
</evidence>
<dbReference type="RefSeq" id="WP_015431693.1">
    <property type="nucleotide sequence ID" value="NZ_CP006955.1"/>
</dbReference>
<dbReference type="InterPro" id="IPR018094">
    <property type="entry name" value="Thymidylate_kinase"/>
</dbReference>
<keyword evidence="5 11" id="KW-0545">Nucleotide biosynthesis</keyword>
<evidence type="ECO:0000313" key="14">
    <source>
        <dbReference type="Proteomes" id="UP000019092"/>
    </source>
</evidence>
<dbReference type="PROSITE" id="PS01331">
    <property type="entry name" value="THYMIDYLATE_KINASE"/>
    <property type="match status" value="1"/>
</dbReference>
<accession>A0ABM7D509</accession>
<dbReference type="CDD" id="cd01672">
    <property type="entry name" value="TMPK"/>
    <property type="match status" value="1"/>
</dbReference>
<reference evidence="13 14" key="1">
    <citation type="submission" date="2013-12" db="EMBL/GenBank/DDBJ databases">
        <title>Annotation of the Bibersteinia trehalosi USDA-ARS-USMARC-189 complete genome.</title>
        <authorList>
            <person name="Harhay G.P."/>
            <person name="McVey S."/>
            <person name="Clawson M.L."/>
            <person name="Bono J."/>
            <person name="Heaton M.P."/>
            <person name="Chitko-Mckown C.G."/>
            <person name="Harhay D.M."/>
            <person name="Smith T.P.L."/>
        </authorList>
    </citation>
    <scope>NUCLEOTIDE SEQUENCE [LARGE SCALE GENOMIC DNA]</scope>
    <source>
        <strain evidence="13 14">USDA-ARS-USMARC-189</strain>
    </source>
</reference>
<dbReference type="Gene3D" id="3.40.50.300">
    <property type="entry name" value="P-loop containing nucleotide triphosphate hydrolases"/>
    <property type="match status" value="1"/>
</dbReference>
<evidence type="ECO:0000256" key="4">
    <source>
        <dbReference type="ARBA" id="ARBA00022679"/>
    </source>
</evidence>
<name>A0ABM7D509_BIBTR</name>
<evidence type="ECO:0000256" key="9">
    <source>
        <dbReference type="ARBA" id="ARBA00029962"/>
    </source>
</evidence>
<dbReference type="InterPro" id="IPR018095">
    <property type="entry name" value="Thymidylate_kin_CS"/>
</dbReference>
<evidence type="ECO:0000256" key="1">
    <source>
        <dbReference type="ARBA" id="ARBA00009776"/>
    </source>
</evidence>
<evidence type="ECO:0000256" key="6">
    <source>
        <dbReference type="ARBA" id="ARBA00022741"/>
    </source>
</evidence>
<dbReference type="InterPro" id="IPR027417">
    <property type="entry name" value="P-loop_NTPase"/>
</dbReference>
<gene>
    <name evidence="11" type="primary">tmk</name>
    <name evidence="13" type="ORF">F543_21170</name>
</gene>
<feature type="binding site" evidence="11">
    <location>
        <begin position="10"/>
        <end position="17"/>
    </location>
    <ligand>
        <name>ATP</name>
        <dbReference type="ChEBI" id="CHEBI:30616"/>
    </ligand>
</feature>
<keyword evidence="4 11" id="KW-0808">Transferase</keyword>
<dbReference type="NCBIfam" id="TIGR00041">
    <property type="entry name" value="DTMP_kinase"/>
    <property type="match status" value="1"/>
</dbReference>
<comment type="function">
    <text evidence="11">Phosphorylation of dTMP to form dTDP in both de novo and salvage pathways of dTTP synthesis.</text>
</comment>
<evidence type="ECO:0000256" key="8">
    <source>
        <dbReference type="ARBA" id="ARBA00022840"/>
    </source>
</evidence>
<evidence type="ECO:0000256" key="5">
    <source>
        <dbReference type="ARBA" id="ARBA00022727"/>
    </source>
</evidence>
<dbReference type="InterPro" id="IPR039430">
    <property type="entry name" value="Thymidylate_kin-like_dom"/>
</dbReference>
<evidence type="ECO:0000256" key="2">
    <source>
        <dbReference type="ARBA" id="ARBA00012980"/>
    </source>
</evidence>
<feature type="domain" description="Thymidylate kinase-like" evidence="12">
    <location>
        <begin position="8"/>
        <end position="196"/>
    </location>
</feature>
<protein>
    <recommendedName>
        <fullName evidence="3 11">Thymidylate kinase</fullName>
        <ecNumber evidence="2 11">2.7.4.9</ecNumber>
    </recommendedName>
    <alternativeName>
        <fullName evidence="9 11">dTMP kinase</fullName>
    </alternativeName>
</protein>
<evidence type="ECO:0000256" key="3">
    <source>
        <dbReference type="ARBA" id="ARBA00017144"/>
    </source>
</evidence>
<dbReference type="GO" id="GO:0016301">
    <property type="term" value="F:kinase activity"/>
    <property type="evidence" value="ECO:0007669"/>
    <property type="project" value="UniProtKB-KW"/>
</dbReference>
<evidence type="ECO:0000256" key="7">
    <source>
        <dbReference type="ARBA" id="ARBA00022777"/>
    </source>
</evidence>
<keyword evidence="7 11" id="KW-0418">Kinase</keyword>
<comment type="similarity">
    <text evidence="1 11">Belongs to the thymidylate kinase family.</text>
</comment>
<dbReference type="HAMAP" id="MF_00165">
    <property type="entry name" value="Thymidylate_kinase"/>
    <property type="match status" value="1"/>
</dbReference>
<evidence type="ECO:0000313" key="13">
    <source>
        <dbReference type="EMBL" id="AHG84974.1"/>
    </source>
</evidence>
<comment type="catalytic activity">
    <reaction evidence="10 11">
        <text>dTMP + ATP = dTDP + ADP</text>
        <dbReference type="Rhea" id="RHEA:13517"/>
        <dbReference type="ChEBI" id="CHEBI:30616"/>
        <dbReference type="ChEBI" id="CHEBI:58369"/>
        <dbReference type="ChEBI" id="CHEBI:63528"/>
        <dbReference type="ChEBI" id="CHEBI:456216"/>
        <dbReference type="EC" id="2.7.4.9"/>
    </reaction>
</comment>
<organism evidence="13 14">
    <name type="scientific">Bibersteinia trehalosi USDA-ARS-USMARC-189</name>
    <dbReference type="NCBI Taxonomy" id="1263831"/>
    <lineage>
        <taxon>Bacteria</taxon>
        <taxon>Pseudomonadati</taxon>
        <taxon>Pseudomonadota</taxon>
        <taxon>Gammaproteobacteria</taxon>
        <taxon>Pasteurellales</taxon>
        <taxon>Pasteurellaceae</taxon>
        <taxon>Bibersteinia</taxon>
    </lineage>
</organism>
<dbReference type="EMBL" id="CP006955">
    <property type="protein sequence ID" value="AHG84974.1"/>
    <property type="molecule type" value="Genomic_DNA"/>
</dbReference>
<keyword evidence="14" id="KW-1185">Reference proteome</keyword>
<keyword evidence="6 11" id="KW-0547">Nucleotide-binding</keyword>
<dbReference type="EC" id="2.7.4.9" evidence="2 11"/>
<evidence type="ECO:0000259" key="12">
    <source>
        <dbReference type="Pfam" id="PF02223"/>
    </source>
</evidence>
<dbReference type="SUPFAM" id="SSF52540">
    <property type="entry name" value="P-loop containing nucleoside triphosphate hydrolases"/>
    <property type="match status" value="1"/>
</dbReference>
<dbReference type="Pfam" id="PF02223">
    <property type="entry name" value="Thymidylate_kin"/>
    <property type="match status" value="1"/>
</dbReference>
<keyword evidence="8 11" id="KW-0067">ATP-binding</keyword>